<proteinExistence type="predicted"/>
<reference evidence="1" key="2">
    <citation type="submission" date="2023-05" db="EMBL/GenBank/DDBJ databases">
        <authorList>
            <consortium name="Lawrence Berkeley National Laboratory"/>
            <person name="Steindorff A."/>
            <person name="Hensen N."/>
            <person name="Bonometti L."/>
            <person name="Westerberg I."/>
            <person name="Brannstrom I.O."/>
            <person name="Guillou S."/>
            <person name="Cros-Aarteil S."/>
            <person name="Calhoun S."/>
            <person name="Haridas S."/>
            <person name="Kuo A."/>
            <person name="Mondo S."/>
            <person name="Pangilinan J."/>
            <person name="Riley R."/>
            <person name="Labutti K."/>
            <person name="Andreopoulos B."/>
            <person name="Lipzen A."/>
            <person name="Chen C."/>
            <person name="Yanf M."/>
            <person name="Daum C."/>
            <person name="Ng V."/>
            <person name="Clum A."/>
            <person name="Ohm R."/>
            <person name="Martin F."/>
            <person name="Silar P."/>
            <person name="Natvig D."/>
            <person name="Lalanne C."/>
            <person name="Gautier V."/>
            <person name="Ament-Velasquez S.L."/>
            <person name="Kruys A."/>
            <person name="Hutchinson M.I."/>
            <person name="Powell A.J."/>
            <person name="Barry K."/>
            <person name="Miller A.N."/>
            <person name="Grigoriev I.V."/>
            <person name="Debuchy R."/>
            <person name="Gladieux P."/>
            <person name="Thoren M.H."/>
            <person name="Johannesson H."/>
        </authorList>
    </citation>
    <scope>NUCLEOTIDE SEQUENCE</scope>
    <source>
        <strain evidence="1">CBS 731.68</strain>
    </source>
</reference>
<reference evidence="1" key="1">
    <citation type="journal article" date="2023" name="Mol. Phylogenet. Evol.">
        <title>Genome-scale phylogeny and comparative genomics of the fungal order Sordariales.</title>
        <authorList>
            <person name="Hensen N."/>
            <person name="Bonometti L."/>
            <person name="Westerberg I."/>
            <person name="Brannstrom I.O."/>
            <person name="Guillou S."/>
            <person name="Cros-Aarteil S."/>
            <person name="Calhoun S."/>
            <person name="Haridas S."/>
            <person name="Kuo A."/>
            <person name="Mondo S."/>
            <person name="Pangilinan J."/>
            <person name="Riley R."/>
            <person name="LaButti K."/>
            <person name="Andreopoulos B."/>
            <person name="Lipzen A."/>
            <person name="Chen C."/>
            <person name="Yan M."/>
            <person name="Daum C."/>
            <person name="Ng V."/>
            <person name="Clum A."/>
            <person name="Steindorff A."/>
            <person name="Ohm R.A."/>
            <person name="Martin F."/>
            <person name="Silar P."/>
            <person name="Natvig D.O."/>
            <person name="Lalanne C."/>
            <person name="Gautier V."/>
            <person name="Ament-Velasquez S.L."/>
            <person name="Kruys A."/>
            <person name="Hutchinson M.I."/>
            <person name="Powell A.J."/>
            <person name="Barry K."/>
            <person name="Miller A.N."/>
            <person name="Grigoriev I.V."/>
            <person name="Debuchy R."/>
            <person name="Gladieux P."/>
            <person name="Hiltunen Thoren M."/>
            <person name="Johannesson H."/>
        </authorList>
    </citation>
    <scope>NUCLEOTIDE SEQUENCE</scope>
    <source>
        <strain evidence="1">CBS 731.68</strain>
    </source>
</reference>
<evidence type="ECO:0000313" key="2">
    <source>
        <dbReference type="Proteomes" id="UP001302602"/>
    </source>
</evidence>
<protein>
    <submittedName>
        <fullName evidence="1">Uncharacterized protein</fullName>
    </submittedName>
</protein>
<evidence type="ECO:0000313" key="1">
    <source>
        <dbReference type="EMBL" id="KAK4121445.1"/>
    </source>
</evidence>
<sequence length="159" mass="17719">MMGKPQHESIAKAPRARDIRKARDFTLWIGGWPPAVSSTDDVPIADVMLVNGLRTTSCRVTTMGLFSGCWLSLAPDTVVVRNGPECLDRVREVNGQVVSLTVVGDRSLGKEYLTRNARCTFTWTRVRPAYPRKSSVLSYKLSAVPVRYTRKSEQAAMFL</sequence>
<keyword evidence="2" id="KW-1185">Reference proteome</keyword>
<organism evidence="1 2">
    <name type="scientific">Parathielavia appendiculata</name>
    <dbReference type="NCBI Taxonomy" id="2587402"/>
    <lineage>
        <taxon>Eukaryota</taxon>
        <taxon>Fungi</taxon>
        <taxon>Dikarya</taxon>
        <taxon>Ascomycota</taxon>
        <taxon>Pezizomycotina</taxon>
        <taxon>Sordariomycetes</taxon>
        <taxon>Sordariomycetidae</taxon>
        <taxon>Sordariales</taxon>
        <taxon>Chaetomiaceae</taxon>
        <taxon>Parathielavia</taxon>
    </lineage>
</organism>
<dbReference type="Proteomes" id="UP001302602">
    <property type="component" value="Unassembled WGS sequence"/>
</dbReference>
<dbReference type="AlphaFoldDB" id="A0AAN6Z0W8"/>
<accession>A0AAN6Z0W8</accession>
<name>A0AAN6Z0W8_9PEZI</name>
<gene>
    <name evidence="1" type="ORF">N657DRAFT_130807</name>
</gene>
<comment type="caution">
    <text evidence="1">The sequence shown here is derived from an EMBL/GenBank/DDBJ whole genome shotgun (WGS) entry which is preliminary data.</text>
</comment>
<dbReference type="RefSeq" id="XP_062645216.1">
    <property type="nucleotide sequence ID" value="XM_062785865.1"/>
</dbReference>
<dbReference type="EMBL" id="MU853234">
    <property type="protein sequence ID" value="KAK4121445.1"/>
    <property type="molecule type" value="Genomic_DNA"/>
</dbReference>
<dbReference type="GeneID" id="87822631"/>